<keyword evidence="2" id="KW-1185">Reference proteome</keyword>
<keyword evidence="1" id="KW-0614">Plasmid</keyword>
<dbReference type="HOGENOM" id="CLU_1893204_0_0_7"/>
<dbReference type="RefSeq" id="WP_040202888.1">
    <property type="nucleotide sequence ID" value="NZ_CP010312.1"/>
</dbReference>
<name>A0A0B5FXC2_9BACT</name>
<dbReference type="AlphaFoldDB" id="A0A0B5FXC2"/>
<evidence type="ECO:0000313" key="1">
    <source>
        <dbReference type="EMBL" id="AJF08241.1"/>
    </source>
</evidence>
<dbReference type="KEGG" id="gsb:GSUB_17300"/>
<proteinExistence type="predicted"/>
<accession>A0A0B5FXC2</accession>
<sequence length="134" mass="15288">MDSKELQELISRLSRFRENLLDHINDQDLNDDGGPFDNGTDGYRCMQELAELESAFQQFSEAVQAPRYYLLEIVDDVEPDLIGPFASEDERDDEAKLVRHETAGESGVFMLDLINNEPSVCPYSGGFFMQEEQE</sequence>
<dbReference type="Proteomes" id="UP000035036">
    <property type="component" value="Plasmid pGSUB1"/>
</dbReference>
<organism evidence="1 2">
    <name type="scientific">Geoalkalibacter subterraneus</name>
    <dbReference type="NCBI Taxonomy" id="483547"/>
    <lineage>
        <taxon>Bacteria</taxon>
        <taxon>Pseudomonadati</taxon>
        <taxon>Thermodesulfobacteriota</taxon>
        <taxon>Desulfuromonadia</taxon>
        <taxon>Desulfuromonadales</taxon>
        <taxon>Geoalkalibacteraceae</taxon>
        <taxon>Geoalkalibacter</taxon>
    </lineage>
</organism>
<evidence type="ECO:0000313" key="2">
    <source>
        <dbReference type="Proteomes" id="UP000035036"/>
    </source>
</evidence>
<reference evidence="1 2" key="1">
    <citation type="journal article" date="2015" name="Genome Announc.">
        <title>Genomes of Geoalkalibacter ferrihydriticus Z-0531T and Geoalkalibacter subterraneus Red1T, Two Haloalkaliphilic Metal-Reducing Deltaproteobacteria.</title>
        <authorList>
            <person name="Badalamenti J.P."/>
            <person name="Krajmalnik-Brown R."/>
            <person name="Torres C.I."/>
            <person name="Bond D.R."/>
        </authorList>
    </citation>
    <scope>NUCLEOTIDE SEQUENCE [LARGE SCALE GENOMIC DNA]</scope>
    <source>
        <strain evidence="1 2">Red1</strain>
        <plasmid evidence="2">Plasmid pGSUB1</plasmid>
    </source>
</reference>
<geneLocation type="plasmid" evidence="1 2">
    <name>pGSUB1</name>
</geneLocation>
<protein>
    <submittedName>
        <fullName evidence="1">Uncharacterized protein</fullName>
    </submittedName>
</protein>
<gene>
    <name evidence="1" type="ORF">GSUB_17300</name>
</gene>
<dbReference type="EMBL" id="CP010312">
    <property type="protein sequence ID" value="AJF08241.1"/>
    <property type="molecule type" value="Genomic_DNA"/>
</dbReference>